<organism evidence="2 3">
    <name type="scientific">Prorocentrum cordatum</name>
    <dbReference type="NCBI Taxonomy" id="2364126"/>
    <lineage>
        <taxon>Eukaryota</taxon>
        <taxon>Sar</taxon>
        <taxon>Alveolata</taxon>
        <taxon>Dinophyceae</taxon>
        <taxon>Prorocentrales</taxon>
        <taxon>Prorocentraceae</taxon>
        <taxon>Prorocentrum</taxon>
    </lineage>
</organism>
<sequence length="115" mass="12822">MEKRRRRRRRRRRRSEERGGRREEGSIGIESEASRRALHGPSALERTALGLRRAPWASRGPSSQKQNCVRASLPADPLGTAVGRGSREPATPVEHGRQRVVDATTMDTLTVLSSN</sequence>
<dbReference type="EMBL" id="CAUYUJ010005880">
    <property type="protein sequence ID" value="CAK0815289.1"/>
    <property type="molecule type" value="Genomic_DNA"/>
</dbReference>
<keyword evidence="3" id="KW-1185">Reference proteome</keyword>
<proteinExistence type="predicted"/>
<dbReference type="Proteomes" id="UP001189429">
    <property type="component" value="Unassembled WGS sequence"/>
</dbReference>
<feature type="compositionally biased region" description="Polar residues" evidence="1">
    <location>
        <begin position="60"/>
        <end position="69"/>
    </location>
</feature>
<feature type="compositionally biased region" description="Basic and acidic residues" evidence="1">
    <location>
        <begin position="14"/>
        <end position="25"/>
    </location>
</feature>
<gene>
    <name evidence="2" type="ORF">PCOR1329_LOCUS18634</name>
</gene>
<evidence type="ECO:0000313" key="2">
    <source>
        <dbReference type="EMBL" id="CAK0815289.1"/>
    </source>
</evidence>
<reference evidence="2" key="1">
    <citation type="submission" date="2023-10" db="EMBL/GenBank/DDBJ databases">
        <authorList>
            <person name="Chen Y."/>
            <person name="Shah S."/>
            <person name="Dougan E. K."/>
            <person name="Thang M."/>
            <person name="Chan C."/>
        </authorList>
    </citation>
    <scope>NUCLEOTIDE SEQUENCE [LARGE SCALE GENOMIC DNA]</scope>
</reference>
<name>A0ABN9R9V2_9DINO</name>
<evidence type="ECO:0000256" key="1">
    <source>
        <dbReference type="SAM" id="MobiDB-lite"/>
    </source>
</evidence>
<feature type="compositionally biased region" description="Basic residues" evidence="1">
    <location>
        <begin position="1"/>
        <end position="13"/>
    </location>
</feature>
<comment type="caution">
    <text evidence="2">The sequence shown here is derived from an EMBL/GenBank/DDBJ whole genome shotgun (WGS) entry which is preliminary data.</text>
</comment>
<feature type="region of interest" description="Disordered" evidence="1">
    <location>
        <begin position="1"/>
        <end position="97"/>
    </location>
</feature>
<accession>A0ABN9R9V2</accession>
<protein>
    <submittedName>
        <fullName evidence="2">Uncharacterized protein</fullName>
    </submittedName>
</protein>
<evidence type="ECO:0000313" key="3">
    <source>
        <dbReference type="Proteomes" id="UP001189429"/>
    </source>
</evidence>